<accession>A0A6L9STN3</accession>
<comment type="caution">
    <text evidence="4">The sequence shown here is derived from an EMBL/GenBank/DDBJ whole genome shotgun (WGS) entry which is preliminary data.</text>
</comment>
<evidence type="ECO:0000259" key="3">
    <source>
        <dbReference type="Pfam" id="PF13828"/>
    </source>
</evidence>
<reference evidence="4 5" key="1">
    <citation type="submission" date="2019-10" db="EMBL/GenBank/DDBJ databases">
        <title>Bifidobacterium from non-human primates.</title>
        <authorList>
            <person name="Modesto M."/>
        </authorList>
    </citation>
    <scope>NUCLEOTIDE SEQUENCE [LARGE SCALE GENOMIC DNA]</scope>
    <source>
        <strain evidence="4 5">SMA15</strain>
    </source>
</reference>
<evidence type="ECO:0000256" key="1">
    <source>
        <dbReference type="SAM" id="MobiDB-lite"/>
    </source>
</evidence>
<keyword evidence="5" id="KW-1185">Reference proteome</keyword>
<gene>
    <name evidence="4" type="ORF">GFD21_01665</name>
</gene>
<dbReference type="SUPFAM" id="SSF81995">
    <property type="entry name" value="beta-sandwich domain of Sec23/24"/>
    <property type="match status" value="1"/>
</dbReference>
<sequence length="304" mass="31654">MSNPQPQPQEPLPGQSPQTYPAQPIQQPPQQPSGTAPQPGAPTGFGAPAAAGPATGGTAVPPVPGYLPPQPQRPANPREGKWNVCAILGIIFAFLFSLVGLILSIVGLNQIKRTHEKGRGLAIAGIIVSVVMMVGGIAIGVATVNAATQQAKQAAAQAAKAQAEKKKSDKLDKEIDKGLSDLENGDSNGGSLDLRYSSMSEMVNDSTFQSEMQSSIGSSFDGTGATVSYRAEGDTLVIDIHLPAQYDANAQALGQELAKDADSQLQPFADALPSMVKTNGTAQMRMYVHTDAQTVFDKTYTAAA</sequence>
<keyword evidence="2" id="KW-0812">Transmembrane</keyword>
<protein>
    <submittedName>
        <fullName evidence="4">DUF4190 domain-containing protein</fullName>
    </submittedName>
</protein>
<organism evidence="4 5">
    <name type="scientific">Bifidobacterium platyrrhinorum</name>
    <dbReference type="NCBI Taxonomy" id="2661628"/>
    <lineage>
        <taxon>Bacteria</taxon>
        <taxon>Bacillati</taxon>
        <taxon>Actinomycetota</taxon>
        <taxon>Actinomycetes</taxon>
        <taxon>Bifidobacteriales</taxon>
        <taxon>Bifidobacteriaceae</taxon>
        <taxon>Bifidobacterium</taxon>
    </lineage>
</organism>
<dbReference type="InterPro" id="IPR032327">
    <property type="entry name" value="DUF4854"/>
</dbReference>
<keyword evidence="2" id="KW-1133">Transmembrane helix</keyword>
<feature type="compositionally biased region" description="Pro residues" evidence="1">
    <location>
        <begin position="1"/>
        <end position="11"/>
    </location>
</feature>
<feature type="compositionally biased region" description="Low complexity" evidence="1">
    <location>
        <begin position="32"/>
        <end position="60"/>
    </location>
</feature>
<dbReference type="Pfam" id="PF13828">
    <property type="entry name" value="DUF4190"/>
    <property type="match status" value="1"/>
</dbReference>
<keyword evidence="2" id="KW-0472">Membrane</keyword>
<dbReference type="AlphaFoldDB" id="A0A6L9STN3"/>
<dbReference type="InterPro" id="IPR025241">
    <property type="entry name" value="DUF4190"/>
</dbReference>
<evidence type="ECO:0000313" key="5">
    <source>
        <dbReference type="Proteomes" id="UP000483293"/>
    </source>
</evidence>
<feature type="domain" description="DUF4190" evidence="3">
    <location>
        <begin position="84"/>
        <end position="137"/>
    </location>
</feature>
<dbReference type="RefSeq" id="WP_163196181.1">
    <property type="nucleotide sequence ID" value="NZ_WHZV01000001.1"/>
</dbReference>
<dbReference type="EMBL" id="WHZV01000001">
    <property type="protein sequence ID" value="NEG54511.1"/>
    <property type="molecule type" value="Genomic_DNA"/>
</dbReference>
<feature type="compositionally biased region" description="Low complexity" evidence="1">
    <location>
        <begin position="12"/>
        <end position="25"/>
    </location>
</feature>
<evidence type="ECO:0000256" key="2">
    <source>
        <dbReference type="SAM" id="Phobius"/>
    </source>
</evidence>
<dbReference type="Pfam" id="PF16146">
    <property type="entry name" value="DUF4854"/>
    <property type="match status" value="1"/>
</dbReference>
<feature type="region of interest" description="Disordered" evidence="1">
    <location>
        <begin position="1"/>
        <end position="76"/>
    </location>
</feature>
<name>A0A6L9STN3_9BIFI</name>
<dbReference type="Proteomes" id="UP000483293">
    <property type="component" value="Unassembled WGS sequence"/>
</dbReference>
<feature type="compositionally biased region" description="Pro residues" evidence="1">
    <location>
        <begin position="61"/>
        <end position="74"/>
    </location>
</feature>
<feature type="transmembrane region" description="Helical" evidence="2">
    <location>
        <begin position="86"/>
        <end position="108"/>
    </location>
</feature>
<proteinExistence type="predicted"/>
<evidence type="ECO:0000313" key="4">
    <source>
        <dbReference type="EMBL" id="NEG54511.1"/>
    </source>
</evidence>
<feature type="transmembrane region" description="Helical" evidence="2">
    <location>
        <begin position="120"/>
        <end position="142"/>
    </location>
</feature>